<dbReference type="RefSeq" id="WP_089061184.1">
    <property type="nucleotide sequence ID" value="NZ_CP022315.1"/>
</dbReference>
<name>A0A220U0Y1_9BACI</name>
<evidence type="ECO:0000313" key="3">
    <source>
        <dbReference type="Proteomes" id="UP000198312"/>
    </source>
</evidence>
<dbReference type="Pfam" id="PF03061">
    <property type="entry name" value="4HBT"/>
    <property type="match status" value="1"/>
</dbReference>
<protein>
    <submittedName>
        <fullName evidence="2">Thioesterase</fullName>
    </submittedName>
</protein>
<sequence length="159" mass="17375">MSEIIKNAVQDEYPADFAWCYGCGRMNESGHHFRTGWQGEQTTTTYLPEPEHTAIPGFVYGGLIASMIDCHGTGSASLALHRENGHEPGDGVEPPRFVTGSLHVDFMKPTPHSVPLEAVGTLEKIHPKKWKVHTEVYADGKVCAKGEVVAVVMPDTFAK</sequence>
<dbReference type="EMBL" id="CP022315">
    <property type="protein sequence ID" value="ASK61924.1"/>
    <property type="molecule type" value="Genomic_DNA"/>
</dbReference>
<proteinExistence type="predicted"/>
<dbReference type="InterPro" id="IPR006683">
    <property type="entry name" value="Thioestr_dom"/>
</dbReference>
<feature type="domain" description="Thioesterase" evidence="1">
    <location>
        <begin position="57"/>
        <end position="140"/>
    </location>
</feature>
<dbReference type="SUPFAM" id="SSF54637">
    <property type="entry name" value="Thioesterase/thiol ester dehydrase-isomerase"/>
    <property type="match status" value="1"/>
</dbReference>
<dbReference type="CDD" id="cd03443">
    <property type="entry name" value="PaaI_thioesterase"/>
    <property type="match status" value="1"/>
</dbReference>
<gene>
    <name evidence="2" type="ORF">CFK37_07005</name>
</gene>
<evidence type="ECO:0000313" key="2">
    <source>
        <dbReference type="EMBL" id="ASK61924.1"/>
    </source>
</evidence>
<dbReference type="OrthoDB" id="9792301at2"/>
<dbReference type="KEGG" id="vil:CFK37_07005"/>
<dbReference type="AlphaFoldDB" id="A0A220U0Y1"/>
<keyword evidence="3" id="KW-1185">Reference proteome</keyword>
<dbReference type="Gene3D" id="3.10.129.10">
    <property type="entry name" value="Hotdog Thioesterase"/>
    <property type="match status" value="1"/>
</dbReference>
<evidence type="ECO:0000259" key="1">
    <source>
        <dbReference type="Pfam" id="PF03061"/>
    </source>
</evidence>
<reference evidence="2 3" key="1">
    <citation type="submission" date="2017-07" db="EMBL/GenBank/DDBJ databases">
        <title>Virgibacillus sp. LM2416.</title>
        <authorList>
            <person name="Tak E.J."/>
            <person name="Bae J.-W."/>
        </authorList>
    </citation>
    <scope>NUCLEOTIDE SEQUENCE [LARGE SCALE GENOMIC DNA]</scope>
    <source>
        <strain evidence="2 3">LM2416</strain>
    </source>
</reference>
<dbReference type="InterPro" id="IPR029069">
    <property type="entry name" value="HotDog_dom_sf"/>
</dbReference>
<dbReference type="Proteomes" id="UP000198312">
    <property type="component" value="Chromosome"/>
</dbReference>
<organism evidence="2 3">
    <name type="scientific">Virgibacillus phasianinus</name>
    <dbReference type="NCBI Taxonomy" id="2017483"/>
    <lineage>
        <taxon>Bacteria</taxon>
        <taxon>Bacillati</taxon>
        <taxon>Bacillota</taxon>
        <taxon>Bacilli</taxon>
        <taxon>Bacillales</taxon>
        <taxon>Bacillaceae</taxon>
        <taxon>Virgibacillus</taxon>
    </lineage>
</organism>
<accession>A0A220U0Y1</accession>